<comment type="caution">
    <text evidence="1">The sequence shown here is derived from an EMBL/GenBank/DDBJ whole genome shotgun (WGS) entry which is preliminary data.</text>
</comment>
<organism evidence="1 2">
    <name type="scientific">Nibrella saemangeumensis</name>
    <dbReference type="NCBI Taxonomy" id="1084526"/>
    <lineage>
        <taxon>Bacteria</taxon>
        <taxon>Pseudomonadati</taxon>
        <taxon>Bacteroidota</taxon>
        <taxon>Cytophagia</taxon>
        <taxon>Cytophagales</taxon>
        <taxon>Spirosomataceae</taxon>
        <taxon>Nibrella</taxon>
    </lineage>
</organism>
<sequence length="135" mass="15447">MNSTVIVNRKTTELLAKFRRVRGCLLNATQQSHKVDKAWLAECKQDKDLIEVELESAYGAQVGVYSFTGYVDLRKTNAEIIEDLKGFIRQARGESEHEFRKTLREALSDTLKSSQPEDRHRIIKGANQVFNTLFS</sequence>
<dbReference type="RefSeq" id="WP_345246924.1">
    <property type="nucleotide sequence ID" value="NZ_BAABHD010000076.1"/>
</dbReference>
<accession>A0ABP8NDM6</accession>
<protein>
    <submittedName>
        <fullName evidence="1">Uncharacterized protein</fullName>
    </submittedName>
</protein>
<keyword evidence="2" id="KW-1185">Reference proteome</keyword>
<gene>
    <name evidence="1" type="ORF">GCM10023189_42900</name>
</gene>
<evidence type="ECO:0000313" key="1">
    <source>
        <dbReference type="EMBL" id="GAA4464110.1"/>
    </source>
</evidence>
<name>A0ABP8NDM6_9BACT</name>
<proteinExistence type="predicted"/>
<evidence type="ECO:0000313" key="2">
    <source>
        <dbReference type="Proteomes" id="UP001501175"/>
    </source>
</evidence>
<dbReference type="Proteomes" id="UP001501175">
    <property type="component" value="Unassembled WGS sequence"/>
</dbReference>
<dbReference type="EMBL" id="BAABHD010000076">
    <property type="protein sequence ID" value="GAA4464110.1"/>
    <property type="molecule type" value="Genomic_DNA"/>
</dbReference>
<reference evidence="2" key="1">
    <citation type="journal article" date="2019" name="Int. J. Syst. Evol. Microbiol.">
        <title>The Global Catalogue of Microorganisms (GCM) 10K type strain sequencing project: providing services to taxonomists for standard genome sequencing and annotation.</title>
        <authorList>
            <consortium name="The Broad Institute Genomics Platform"/>
            <consortium name="The Broad Institute Genome Sequencing Center for Infectious Disease"/>
            <person name="Wu L."/>
            <person name="Ma J."/>
        </authorList>
    </citation>
    <scope>NUCLEOTIDE SEQUENCE [LARGE SCALE GENOMIC DNA]</scope>
    <source>
        <strain evidence="2">JCM 17927</strain>
    </source>
</reference>